<accession>A0A5N5URG8</accession>
<evidence type="ECO:0000256" key="1">
    <source>
        <dbReference type="ARBA" id="ARBA00006432"/>
    </source>
</evidence>
<dbReference type="GO" id="GO:0006631">
    <property type="term" value="P:fatty acid metabolic process"/>
    <property type="evidence" value="ECO:0007669"/>
    <property type="project" value="TreeGrafter"/>
</dbReference>
<proteinExistence type="inferred from homology"/>
<dbReference type="InterPro" id="IPR045851">
    <property type="entry name" value="AMP-bd_C_sf"/>
</dbReference>
<comment type="similarity">
    <text evidence="1">Belongs to the ATP-dependent AMP-binding enzyme family.</text>
</comment>
<evidence type="ECO:0000313" key="5">
    <source>
        <dbReference type="EMBL" id="KAB7751948.1"/>
    </source>
</evidence>
<evidence type="ECO:0000256" key="2">
    <source>
        <dbReference type="ARBA" id="ARBA00022598"/>
    </source>
</evidence>
<dbReference type="InterPro" id="IPR025110">
    <property type="entry name" value="AMP-bd_C"/>
</dbReference>
<dbReference type="PANTHER" id="PTHR43201:SF5">
    <property type="entry name" value="MEDIUM-CHAIN ACYL-COA LIGASE ACSF2, MITOCHONDRIAL"/>
    <property type="match status" value="1"/>
</dbReference>
<dbReference type="Gene3D" id="3.30.300.30">
    <property type="match status" value="1"/>
</dbReference>
<dbReference type="InterPro" id="IPR020845">
    <property type="entry name" value="AMP-binding_CS"/>
</dbReference>
<name>A0A5N5URG8_MYCPH</name>
<evidence type="ECO:0000313" key="6">
    <source>
        <dbReference type="Proteomes" id="UP000325690"/>
    </source>
</evidence>
<reference evidence="5 6" key="1">
    <citation type="submission" date="2012-10" db="EMBL/GenBank/DDBJ databases">
        <title>The draft sequence of the Mycobacterium pheli genome.</title>
        <authorList>
            <person name="Pettersson B.M.F."/>
            <person name="Das S."/>
            <person name="Dasgupta S."/>
            <person name="Bhattacharya A."/>
            <person name="Kirsebom L.A."/>
        </authorList>
    </citation>
    <scope>NUCLEOTIDE SEQUENCE [LARGE SCALE GENOMIC DNA]</scope>
    <source>
        <strain evidence="5 6">CCUG 21000</strain>
    </source>
</reference>
<dbReference type="InterPro" id="IPR000873">
    <property type="entry name" value="AMP-dep_synth/lig_dom"/>
</dbReference>
<keyword evidence="6" id="KW-1185">Reference proteome</keyword>
<feature type="domain" description="AMP-dependent synthetase/ligase" evidence="3">
    <location>
        <begin position="19"/>
        <end position="327"/>
    </location>
</feature>
<gene>
    <name evidence="5" type="ORF">MPHL21000_22465</name>
</gene>
<keyword evidence="2" id="KW-0436">Ligase</keyword>
<dbReference type="SUPFAM" id="SSF56801">
    <property type="entry name" value="Acetyl-CoA synthetase-like"/>
    <property type="match status" value="1"/>
</dbReference>
<dbReference type="AlphaFoldDB" id="A0A5N5URG8"/>
<dbReference type="PANTHER" id="PTHR43201">
    <property type="entry name" value="ACYL-COA SYNTHETASE"/>
    <property type="match status" value="1"/>
</dbReference>
<dbReference type="Gene3D" id="2.30.38.10">
    <property type="entry name" value="Luciferase, Domain 3"/>
    <property type="match status" value="1"/>
</dbReference>
<dbReference type="EMBL" id="ANBP01000053">
    <property type="protein sequence ID" value="KAB7751948.1"/>
    <property type="molecule type" value="Genomic_DNA"/>
</dbReference>
<evidence type="ECO:0000259" key="4">
    <source>
        <dbReference type="Pfam" id="PF13193"/>
    </source>
</evidence>
<evidence type="ECO:0000259" key="3">
    <source>
        <dbReference type="Pfam" id="PF00501"/>
    </source>
</evidence>
<dbReference type="Pfam" id="PF00501">
    <property type="entry name" value="AMP-binding"/>
    <property type="match status" value="1"/>
</dbReference>
<comment type="caution">
    <text evidence="5">The sequence shown here is derived from an EMBL/GenBank/DDBJ whole genome shotgun (WGS) entry which is preliminary data.</text>
</comment>
<dbReference type="Proteomes" id="UP000325690">
    <property type="component" value="Unassembled WGS sequence"/>
</dbReference>
<sequence length="481" mass="50509">MSMPDILTLLDEPGRPGIALDDGERSVSYAELGPSVRGLAGALTRQGVRSGDRVAVMLPNCAAAVQLYLACACVGAIWVGLNPAAPQAERDRQCALVRPVLTVTPETLSELVADPAPWDGEPPDPQTPCAIGFSSGTTGTPKAVVHNRAAVSLTAAVSAQAQVRGDDRVGVSLPMSIHNLIVVGALQTLFAGATCVPVQRMNASGVAAACERWKLTRLNALVPTTIYDMLHDDTISPDALSSVRIAGTGAAGLSEELRAAFEAKFGVRLIGSYGMTEAPAVVCIESPDRAHVEGGSGRPLPHVRVEACDDTGNPLPAGTEGELVVSAAETGPWAGMYRPAVGTWTQTGLQPRPDTRLRTGDRGWVDADGEVHVTGRQADVIVRGGVNVNAAEIESVLGRLAEIRDSAVLGEPDERLGQRIIAFVEPAPGMVVEPERLRSRAREVLARGKVPDEFVIAALPRNAMGKVARGELREARLRACV</sequence>
<organism evidence="5 6">
    <name type="scientific">Mycolicibacterium phlei DSM 43239 = CCUG 21000</name>
    <dbReference type="NCBI Taxonomy" id="1226750"/>
    <lineage>
        <taxon>Bacteria</taxon>
        <taxon>Bacillati</taxon>
        <taxon>Actinomycetota</taxon>
        <taxon>Actinomycetes</taxon>
        <taxon>Mycobacteriales</taxon>
        <taxon>Mycobacteriaceae</taxon>
        <taxon>Mycolicibacterium</taxon>
    </lineage>
</organism>
<dbReference type="Gene3D" id="3.40.50.980">
    <property type="match status" value="3"/>
</dbReference>
<dbReference type="GO" id="GO:0031956">
    <property type="term" value="F:medium-chain fatty acid-CoA ligase activity"/>
    <property type="evidence" value="ECO:0007669"/>
    <property type="project" value="TreeGrafter"/>
</dbReference>
<dbReference type="Pfam" id="PF13193">
    <property type="entry name" value="AMP-binding_C"/>
    <property type="match status" value="1"/>
</dbReference>
<protein>
    <submittedName>
        <fullName evidence="5">AMP-dependent synthetase</fullName>
    </submittedName>
</protein>
<feature type="domain" description="AMP-binding enzyme C-terminal" evidence="4">
    <location>
        <begin position="392"/>
        <end position="466"/>
    </location>
</feature>
<dbReference type="PROSITE" id="PS00455">
    <property type="entry name" value="AMP_BINDING"/>
    <property type="match status" value="1"/>
</dbReference>